<reference evidence="2 3" key="1">
    <citation type="journal article" date="2019" name="Nat. Ecol. Evol.">
        <title>Megaphylogeny resolves global patterns of mushroom evolution.</title>
        <authorList>
            <person name="Varga T."/>
            <person name="Krizsan K."/>
            <person name="Foldi C."/>
            <person name="Dima B."/>
            <person name="Sanchez-Garcia M."/>
            <person name="Sanchez-Ramirez S."/>
            <person name="Szollosi G.J."/>
            <person name="Szarkandi J.G."/>
            <person name="Papp V."/>
            <person name="Albert L."/>
            <person name="Andreopoulos W."/>
            <person name="Angelini C."/>
            <person name="Antonin V."/>
            <person name="Barry K.W."/>
            <person name="Bougher N.L."/>
            <person name="Buchanan P."/>
            <person name="Buyck B."/>
            <person name="Bense V."/>
            <person name="Catcheside P."/>
            <person name="Chovatia M."/>
            <person name="Cooper J."/>
            <person name="Damon W."/>
            <person name="Desjardin D."/>
            <person name="Finy P."/>
            <person name="Geml J."/>
            <person name="Haridas S."/>
            <person name="Hughes K."/>
            <person name="Justo A."/>
            <person name="Karasinski D."/>
            <person name="Kautmanova I."/>
            <person name="Kiss B."/>
            <person name="Kocsube S."/>
            <person name="Kotiranta H."/>
            <person name="LaButti K.M."/>
            <person name="Lechner B.E."/>
            <person name="Liimatainen K."/>
            <person name="Lipzen A."/>
            <person name="Lukacs Z."/>
            <person name="Mihaltcheva S."/>
            <person name="Morgado L.N."/>
            <person name="Niskanen T."/>
            <person name="Noordeloos M.E."/>
            <person name="Ohm R.A."/>
            <person name="Ortiz-Santana B."/>
            <person name="Ovrebo C."/>
            <person name="Racz N."/>
            <person name="Riley R."/>
            <person name="Savchenko A."/>
            <person name="Shiryaev A."/>
            <person name="Soop K."/>
            <person name="Spirin V."/>
            <person name="Szebenyi C."/>
            <person name="Tomsovsky M."/>
            <person name="Tulloss R.E."/>
            <person name="Uehling J."/>
            <person name="Grigoriev I.V."/>
            <person name="Vagvolgyi C."/>
            <person name="Papp T."/>
            <person name="Martin F.M."/>
            <person name="Miettinen O."/>
            <person name="Hibbett D.S."/>
            <person name="Nagy L.G."/>
        </authorList>
    </citation>
    <scope>NUCLEOTIDE SEQUENCE [LARGE SCALE GENOMIC DNA]</scope>
    <source>
        <strain evidence="2 3">CBS 309.79</strain>
    </source>
</reference>
<name>A0A5C3Q202_9AGAR</name>
<dbReference type="Gene3D" id="1.20.1050.10">
    <property type="match status" value="1"/>
</dbReference>
<keyword evidence="3" id="KW-1185">Reference proteome</keyword>
<proteinExistence type="predicted"/>
<dbReference type="EMBL" id="ML178873">
    <property type="protein sequence ID" value="TFK95841.1"/>
    <property type="molecule type" value="Genomic_DNA"/>
</dbReference>
<feature type="domain" description="GST N-terminal" evidence="1">
    <location>
        <begin position="19"/>
        <end position="109"/>
    </location>
</feature>
<dbReference type="InterPro" id="IPR036249">
    <property type="entry name" value="Thioredoxin-like_sf"/>
</dbReference>
<dbReference type="PROSITE" id="PS50404">
    <property type="entry name" value="GST_NTER"/>
    <property type="match status" value="1"/>
</dbReference>
<evidence type="ECO:0000259" key="1">
    <source>
        <dbReference type="PROSITE" id="PS50404"/>
    </source>
</evidence>
<evidence type="ECO:0000313" key="2">
    <source>
        <dbReference type="EMBL" id="TFK95841.1"/>
    </source>
</evidence>
<sequence>MDASNPMILYDIPSPHSNQACSQSSAAPRLSLSRSRYCLNYKGLQHRIEWVELPDLTALYERLNLPAVRLRGDITYHPVPVISDPSTGSIVSDSLNIARYLDETYTYSPRLISQGCTLFIHAFEERLRDSVRHVFKLITCEAKLNEARRDFYEHTRPLYFGVLSFQDMNLTGEARSEELRLLQADLERFTKLYDVKDEGGYVMGDTLDIVVAAMMKWFSLHLPEREELKRWSEGRWAKVLVSVDGEFGQMCASDDGSQVTLTDGRATIFEVGRLSGKNEWVQEVIEIREVP</sequence>
<dbReference type="OrthoDB" id="4951845at2759"/>
<dbReference type="AlphaFoldDB" id="A0A5C3Q202"/>
<organism evidence="2 3">
    <name type="scientific">Pterulicium gracile</name>
    <dbReference type="NCBI Taxonomy" id="1884261"/>
    <lineage>
        <taxon>Eukaryota</taxon>
        <taxon>Fungi</taxon>
        <taxon>Dikarya</taxon>
        <taxon>Basidiomycota</taxon>
        <taxon>Agaricomycotina</taxon>
        <taxon>Agaricomycetes</taxon>
        <taxon>Agaricomycetidae</taxon>
        <taxon>Agaricales</taxon>
        <taxon>Pleurotineae</taxon>
        <taxon>Pterulaceae</taxon>
        <taxon>Pterulicium</taxon>
    </lineage>
</organism>
<accession>A0A5C3Q202</accession>
<dbReference type="Proteomes" id="UP000305067">
    <property type="component" value="Unassembled WGS sequence"/>
</dbReference>
<dbReference type="InterPro" id="IPR054416">
    <property type="entry name" value="GST_UstS-like_C"/>
</dbReference>
<dbReference type="SUPFAM" id="SSF52833">
    <property type="entry name" value="Thioredoxin-like"/>
    <property type="match status" value="1"/>
</dbReference>
<dbReference type="Pfam" id="PF22041">
    <property type="entry name" value="GST_C_7"/>
    <property type="match status" value="1"/>
</dbReference>
<dbReference type="Gene3D" id="3.40.30.10">
    <property type="entry name" value="Glutaredoxin"/>
    <property type="match status" value="1"/>
</dbReference>
<gene>
    <name evidence="2" type="ORF">BDV98DRAFT_659516</name>
</gene>
<protein>
    <recommendedName>
        <fullName evidence="1">GST N-terminal domain-containing protein</fullName>
    </recommendedName>
</protein>
<dbReference type="InterPro" id="IPR004045">
    <property type="entry name" value="Glutathione_S-Trfase_N"/>
</dbReference>
<evidence type="ECO:0000313" key="3">
    <source>
        <dbReference type="Proteomes" id="UP000305067"/>
    </source>
</evidence>
<dbReference type="Pfam" id="PF13409">
    <property type="entry name" value="GST_N_2"/>
    <property type="match status" value="1"/>
</dbReference>
<dbReference type="STRING" id="1884261.A0A5C3Q202"/>